<name>A0A0C9XM91_9AGAR</name>
<feature type="compositionally biased region" description="Polar residues" evidence="1">
    <location>
        <begin position="57"/>
        <end position="72"/>
    </location>
</feature>
<evidence type="ECO:0000313" key="2">
    <source>
        <dbReference type="EMBL" id="KIJ98646.1"/>
    </source>
</evidence>
<dbReference type="Proteomes" id="UP000054477">
    <property type="component" value="Unassembled WGS sequence"/>
</dbReference>
<reference evidence="2 3" key="1">
    <citation type="submission" date="2014-04" db="EMBL/GenBank/DDBJ databases">
        <authorList>
            <consortium name="DOE Joint Genome Institute"/>
            <person name="Kuo A."/>
            <person name="Kohler A."/>
            <person name="Nagy L.G."/>
            <person name="Floudas D."/>
            <person name="Copeland A."/>
            <person name="Barry K.W."/>
            <person name="Cichocki N."/>
            <person name="Veneault-Fourrey C."/>
            <person name="LaButti K."/>
            <person name="Lindquist E.A."/>
            <person name="Lipzen A."/>
            <person name="Lundell T."/>
            <person name="Morin E."/>
            <person name="Murat C."/>
            <person name="Sun H."/>
            <person name="Tunlid A."/>
            <person name="Henrissat B."/>
            <person name="Grigoriev I.V."/>
            <person name="Hibbett D.S."/>
            <person name="Martin F."/>
            <person name="Nordberg H.P."/>
            <person name="Cantor M.N."/>
            <person name="Hua S.X."/>
        </authorList>
    </citation>
    <scope>NUCLEOTIDE SEQUENCE [LARGE SCALE GENOMIC DNA]</scope>
    <source>
        <strain evidence="2 3">LaAM-08-1</strain>
    </source>
</reference>
<dbReference type="HOGENOM" id="CLU_514886_0_0_1"/>
<dbReference type="OrthoDB" id="3055657at2759"/>
<dbReference type="EMBL" id="KN838664">
    <property type="protein sequence ID" value="KIJ98646.1"/>
    <property type="molecule type" value="Genomic_DNA"/>
</dbReference>
<accession>A0A0C9XM91</accession>
<protein>
    <submittedName>
        <fullName evidence="2">Uncharacterized protein</fullName>
    </submittedName>
</protein>
<gene>
    <name evidence="2" type="ORF">K443DRAFT_680570</name>
</gene>
<dbReference type="AlphaFoldDB" id="A0A0C9XM91"/>
<keyword evidence="3" id="KW-1185">Reference proteome</keyword>
<organism evidence="2 3">
    <name type="scientific">Laccaria amethystina LaAM-08-1</name>
    <dbReference type="NCBI Taxonomy" id="1095629"/>
    <lineage>
        <taxon>Eukaryota</taxon>
        <taxon>Fungi</taxon>
        <taxon>Dikarya</taxon>
        <taxon>Basidiomycota</taxon>
        <taxon>Agaricomycotina</taxon>
        <taxon>Agaricomycetes</taxon>
        <taxon>Agaricomycetidae</taxon>
        <taxon>Agaricales</taxon>
        <taxon>Agaricineae</taxon>
        <taxon>Hydnangiaceae</taxon>
        <taxon>Laccaria</taxon>
    </lineage>
</organism>
<feature type="region of interest" description="Disordered" evidence="1">
    <location>
        <begin position="47"/>
        <end position="93"/>
    </location>
</feature>
<proteinExistence type="predicted"/>
<evidence type="ECO:0000256" key="1">
    <source>
        <dbReference type="SAM" id="MobiDB-lite"/>
    </source>
</evidence>
<sequence>MVLRLCKNLIFAVASGIRSYIPTPIQKIVGLTMVFLQPVSGSFQRIQRDNLPPTEQPEGNSTHHITTTSNGNPGPIEEGVSTHHVTPASDNSEVTEEGQRYVIGLLASTALRLNHWQATDFVALNALLDCPEENSSWLCGEQIRNGPGFLLGDPSCDRIIFEPPPFEEIFDTLEPIGTINKLLQFRNAYLRRIRDLIPKLTPDDSLFLVICGHGSDRGGVFLGNVDNHVAFYRVDVEDALVGCTAKVYLITTACFSGAWKSQQWDLVAAAGVDQESVSIVQSESGHFRGGAFTAVLLAEHADQYDLRAPKPGPVTYTPDSNENYSSSRELIEHDFGPAGPEKRRPKPLLPRKHTSEVLEWLHKLRDEMGQTYTTADFTICPCREDDTIWKPLFADLMKSRTVQHNNVQPPSQAPPASGNLSLNLQNMEPVSLEANENQLVTLARDHFLFAPPETISEVYLLRNCRALVNNQHRLYGSLTDEEKVETLKALRQRLRYRYLAFSVALKLGWERTVMEVGLPFTEQRKLDHDLSLQARAADHGYLLWNLHAFQFNTLWKGVAGWLARVWEAAGEPTIDAKKWRETLEDCCELFDITLDSVQ</sequence>
<reference evidence="3" key="2">
    <citation type="submission" date="2015-01" db="EMBL/GenBank/DDBJ databases">
        <title>Evolutionary Origins and Diversification of the Mycorrhizal Mutualists.</title>
        <authorList>
            <consortium name="DOE Joint Genome Institute"/>
            <consortium name="Mycorrhizal Genomics Consortium"/>
            <person name="Kohler A."/>
            <person name="Kuo A."/>
            <person name="Nagy L.G."/>
            <person name="Floudas D."/>
            <person name="Copeland A."/>
            <person name="Barry K.W."/>
            <person name="Cichocki N."/>
            <person name="Veneault-Fourrey C."/>
            <person name="LaButti K."/>
            <person name="Lindquist E.A."/>
            <person name="Lipzen A."/>
            <person name="Lundell T."/>
            <person name="Morin E."/>
            <person name="Murat C."/>
            <person name="Riley R."/>
            <person name="Ohm R."/>
            <person name="Sun H."/>
            <person name="Tunlid A."/>
            <person name="Henrissat B."/>
            <person name="Grigoriev I.V."/>
            <person name="Hibbett D.S."/>
            <person name="Martin F."/>
        </authorList>
    </citation>
    <scope>NUCLEOTIDE SEQUENCE [LARGE SCALE GENOMIC DNA]</scope>
    <source>
        <strain evidence="3">LaAM-08-1</strain>
    </source>
</reference>
<dbReference type="STRING" id="1095629.A0A0C9XM91"/>
<evidence type="ECO:0000313" key="3">
    <source>
        <dbReference type="Proteomes" id="UP000054477"/>
    </source>
</evidence>